<keyword evidence="1" id="KW-0812">Transmembrane</keyword>
<proteinExistence type="predicted"/>
<evidence type="ECO:0000313" key="2">
    <source>
        <dbReference type="EMBL" id="QDV46370.1"/>
    </source>
</evidence>
<evidence type="ECO:0000256" key="1">
    <source>
        <dbReference type="SAM" id="Phobius"/>
    </source>
</evidence>
<keyword evidence="3" id="KW-1185">Reference proteome</keyword>
<evidence type="ECO:0000313" key="3">
    <source>
        <dbReference type="Proteomes" id="UP000319004"/>
    </source>
</evidence>
<feature type="transmembrane region" description="Helical" evidence="1">
    <location>
        <begin position="74"/>
        <end position="96"/>
    </location>
</feature>
<feature type="transmembrane region" description="Helical" evidence="1">
    <location>
        <begin position="12"/>
        <end position="28"/>
    </location>
</feature>
<sequence length="130" mass="14457">MKPPTASQQRYFGIAIAAALSMLAWIAWRAVASPLLSGGLVAAALLVALVYYLVPASQPKWMAFFHAITFPIRWTATMLVLAIVYYGVVTPVSIWFRVTGKSIRKNASDSKTNWRSIDLPSDPQSYFRTF</sequence>
<accession>A0A518HZV0</accession>
<dbReference type="Proteomes" id="UP000319004">
    <property type="component" value="Chromosome"/>
</dbReference>
<dbReference type="AlphaFoldDB" id="A0A518HZV0"/>
<feature type="transmembrane region" description="Helical" evidence="1">
    <location>
        <begin position="35"/>
        <end position="54"/>
    </location>
</feature>
<keyword evidence="1" id="KW-1133">Transmembrane helix</keyword>
<protein>
    <recommendedName>
        <fullName evidence="4">SxtJ</fullName>
    </recommendedName>
</protein>
<reference evidence="2 3" key="1">
    <citation type="submission" date="2019-03" db="EMBL/GenBank/DDBJ databases">
        <title>Deep-cultivation of Planctomycetes and their phenomic and genomic characterization uncovers novel biology.</title>
        <authorList>
            <person name="Wiegand S."/>
            <person name="Jogler M."/>
            <person name="Boedeker C."/>
            <person name="Pinto D."/>
            <person name="Vollmers J."/>
            <person name="Rivas-Marin E."/>
            <person name="Kohn T."/>
            <person name="Peeters S.H."/>
            <person name="Heuer A."/>
            <person name="Rast P."/>
            <person name="Oberbeckmann S."/>
            <person name="Bunk B."/>
            <person name="Jeske O."/>
            <person name="Meyerdierks A."/>
            <person name="Storesund J.E."/>
            <person name="Kallscheuer N."/>
            <person name="Luecker S."/>
            <person name="Lage O.M."/>
            <person name="Pohl T."/>
            <person name="Merkel B.J."/>
            <person name="Hornburger P."/>
            <person name="Mueller R.-W."/>
            <person name="Bruemmer F."/>
            <person name="Labrenz M."/>
            <person name="Spormann A.M."/>
            <person name="Op den Camp H."/>
            <person name="Overmann J."/>
            <person name="Amann R."/>
            <person name="Jetten M.S.M."/>
            <person name="Mascher T."/>
            <person name="Medema M.H."/>
            <person name="Devos D.P."/>
            <person name="Kaster A.-K."/>
            <person name="Ovreas L."/>
            <person name="Rohde M."/>
            <person name="Galperin M.Y."/>
            <person name="Jogler C."/>
        </authorList>
    </citation>
    <scope>NUCLEOTIDE SEQUENCE [LARGE SCALE GENOMIC DNA]</scope>
    <source>
        <strain evidence="2 3">Enr13</strain>
    </source>
</reference>
<organism evidence="2 3">
    <name type="scientific">Stieleria neptunia</name>
    <dbReference type="NCBI Taxonomy" id="2527979"/>
    <lineage>
        <taxon>Bacteria</taxon>
        <taxon>Pseudomonadati</taxon>
        <taxon>Planctomycetota</taxon>
        <taxon>Planctomycetia</taxon>
        <taxon>Pirellulales</taxon>
        <taxon>Pirellulaceae</taxon>
        <taxon>Stieleria</taxon>
    </lineage>
</organism>
<dbReference type="RefSeq" id="WP_145390498.1">
    <property type="nucleotide sequence ID" value="NZ_CP037423.1"/>
</dbReference>
<dbReference type="OrthoDB" id="279712at2"/>
<dbReference type="EMBL" id="CP037423">
    <property type="protein sequence ID" value="QDV46370.1"/>
    <property type="molecule type" value="Genomic_DNA"/>
</dbReference>
<dbReference type="KEGG" id="snep:Enr13x_62790"/>
<keyword evidence="1" id="KW-0472">Membrane</keyword>
<gene>
    <name evidence="2" type="ORF">Enr13x_62790</name>
</gene>
<name>A0A518HZV0_9BACT</name>
<evidence type="ECO:0008006" key="4">
    <source>
        <dbReference type="Google" id="ProtNLM"/>
    </source>
</evidence>